<reference evidence="1 2" key="1">
    <citation type="submission" date="2017-09" db="EMBL/GenBank/DDBJ databases">
        <title>Large-scale bioinformatics analysis of Bacillus genomes uncovers conserved roles of natural products in bacterial physiology.</title>
        <authorList>
            <consortium name="Agbiome Team Llc"/>
            <person name="Bleich R.M."/>
            <person name="Kirk G.J."/>
            <person name="Santa Maria K.C."/>
            <person name="Allen S.E."/>
            <person name="Farag S."/>
            <person name="Shank E.A."/>
            <person name="Bowers A."/>
        </authorList>
    </citation>
    <scope>NUCLEOTIDE SEQUENCE [LARGE SCALE GENOMIC DNA]</scope>
    <source>
        <strain evidence="1 2">AFS027647</strain>
    </source>
</reference>
<sequence>MFTILRVLFLVKIGQEWLIRKSDLGRNTIRELAHNPNRYPTQKTMQKIFKVLRAFDPKIRADDFWDM</sequence>
<evidence type="ECO:0000313" key="2">
    <source>
        <dbReference type="Proteomes" id="UP000220691"/>
    </source>
</evidence>
<gene>
    <name evidence="1" type="ORF">CN553_03435</name>
</gene>
<dbReference type="Proteomes" id="UP000220691">
    <property type="component" value="Unassembled WGS sequence"/>
</dbReference>
<dbReference type="RefSeq" id="WP_098125914.1">
    <property type="nucleotide sequence ID" value="NZ_NUAN01000025.1"/>
</dbReference>
<protein>
    <submittedName>
        <fullName evidence="1">Transcriptional regulator</fullName>
    </submittedName>
</protein>
<accession>A0A9X6YPJ4</accession>
<comment type="caution">
    <text evidence="1">The sequence shown here is derived from an EMBL/GenBank/DDBJ whole genome shotgun (WGS) entry which is preliminary data.</text>
</comment>
<proteinExistence type="predicted"/>
<organism evidence="1 2">
    <name type="scientific">Bacillus cereus</name>
    <dbReference type="NCBI Taxonomy" id="1396"/>
    <lineage>
        <taxon>Bacteria</taxon>
        <taxon>Bacillati</taxon>
        <taxon>Bacillota</taxon>
        <taxon>Bacilli</taxon>
        <taxon>Bacillales</taxon>
        <taxon>Bacillaceae</taxon>
        <taxon>Bacillus</taxon>
        <taxon>Bacillus cereus group</taxon>
    </lineage>
</organism>
<evidence type="ECO:0000313" key="1">
    <source>
        <dbReference type="EMBL" id="PEO01647.1"/>
    </source>
</evidence>
<name>A0A9X6YPJ4_BACCE</name>
<dbReference type="AlphaFoldDB" id="A0A9X6YPJ4"/>
<dbReference type="EMBL" id="NUAN01000025">
    <property type="protein sequence ID" value="PEO01647.1"/>
    <property type="molecule type" value="Genomic_DNA"/>
</dbReference>